<keyword evidence="3" id="KW-1185">Reference proteome</keyword>
<dbReference type="RefSeq" id="XP_024584660.1">
    <property type="nucleotide sequence ID" value="XM_024719353.1"/>
</dbReference>
<dbReference type="PANTHER" id="PTHR43846">
    <property type="entry name" value="UPF0176 PROTEIN YCEA"/>
    <property type="match status" value="1"/>
</dbReference>
<dbReference type="AlphaFoldDB" id="A0A0N7L7X5"/>
<sequence length="426" mass="48956">MPSFIRTGDLLCLRRSLLLQKRLFAGLSQVELQRQYSSFDVKVQMNGRQYISLYNYTPIDKSELPQLQKEMREQWGNLGVLGRIYIAEEGINAQIVVPQQSENAFRCSFPSLLENAKLFYGQLIDKTPVQMATEPFHKLDIRIRNQILHDGYRKGDLNLQETGKSLLPEQWHRKLKVRNDANDTDTLVLDVRNVYEHEIGRFDGATRIMVETFRDTFDALDDIFEKHEKEHDGHKPKEVMMYCTGGIRCEKIGAYLTQHKGISNVQKLHGGIINYVQYLQKQRSAAVKACAESGDAIDEVSLFKGKNFVFDQRCVAEFTESEEVTKDILGQCLQCGEPCNHHTNCSNLMCHALSLQCFKCVATMMGACSETCKHEFVKMKDMSPEEQRNYRKANGNKWKIKNPTSLSVQRFIKIRPNIMSSLQHKA</sequence>
<dbReference type="OMA" id="VDFRNHY"/>
<dbReference type="STRING" id="4781.A0A0N7L7X5"/>
<proteinExistence type="predicted"/>
<dbReference type="Gene3D" id="3.40.250.10">
    <property type="entry name" value="Rhodanese-like domain"/>
    <property type="match status" value="1"/>
</dbReference>
<dbReference type="PANTHER" id="PTHR43846:SF1">
    <property type="entry name" value="TRNA URIDINE(34) HYDROXYLASE"/>
    <property type="match status" value="1"/>
</dbReference>
<dbReference type="InterPro" id="IPR036873">
    <property type="entry name" value="Rhodanese-like_dom_sf"/>
</dbReference>
<dbReference type="GeneID" id="36401176"/>
<protein>
    <submittedName>
        <fullName evidence="2">Rhodanese-like domain</fullName>
    </submittedName>
</protein>
<dbReference type="Proteomes" id="UP000054928">
    <property type="component" value="Unassembled WGS sequence"/>
</dbReference>
<dbReference type="OrthoDB" id="25002at2759"/>
<dbReference type="Pfam" id="PF17773">
    <property type="entry name" value="UPF0176_N"/>
    <property type="match status" value="1"/>
</dbReference>
<organism evidence="2 3">
    <name type="scientific">Plasmopara halstedii</name>
    <name type="common">Downy mildew of sunflower</name>
    <dbReference type="NCBI Taxonomy" id="4781"/>
    <lineage>
        <taxon>Eukaryota</taxon>
        <taxon>Sar</taxon>
        <taxon>Stramenopiles</taxon>
        <taxon>Oomycota</taxon>
        <taxon>Peronosporomycetes</taxon>
        <taxon>Peronosporales</taxon>
        <taxon>Peronosporaceae</taxon>
        <taxon>Plasmopara</taxon>
    </lineage>
</organism>
<name>A0A0N7L7X5_PLAHL</name>
<dbReference type="EMBL" id="CCYD01002939">
    <property type="protein sequence ID" value="CEG48291.1"/>
    <property type="molecule type" value="Genomic_DNA"/>
</dbReference>
<dbReference type="InterPro" id="IPR040503">
    <property type="entry name" value="TRHO_N"/>
</dbReference>
<evidence type="ECO:0000313" key="2">
    <source>
        <dbReference type="EMBL" id="CEG48291.1"/>
    </source>
</evidence>
<evidence type="ECO:0000313" key="3">
    <source>
        <dbReference type="Proteomes" id="UP000054928"/>
    </source>
</evidence>
<dbReference type="InterPro" id="IPR001763">
    <property type="entry name" value="Rhodanese-like_dom"/>
</dbReference>
<dbReference type="SMART" id="SM00450">
    <property type="entry name" value="RHOD"/>
    <property type="match status" value="1"/>
</dbReference>
<reference evidence="3" key="1">
    <citation type="submission" date="2014-09" db="EMBL/GenBank/DDBJ databases">
        <authorList>
            <person name="Sharma Rahul"/>
            <person name="Thines Marco"/>
        </authorList>
    </citation>
    <scope>NUCLEOTIDE SEQUENCE [LARGE SCALE GENOMIC DNA]</scope>
</reference>
<accession>A0A0N7L7X5</accession>
<dbReference type="Gene3D" id="3.30.70.100">
    <property type="match status" value="1"/>
</dbReference>
<feature type="domain" description="Rhodanese" evidence="1">
    <location>
        <begin position="182"/>
        <end position="281"/>
    </location>
</feature>
<dbReference type="Pfam" id="PF12368">
    <property type="entry name" value="Rhodanese_C"/>
    <property type="match status" value="1"/>
</dbReference>
<dbReference type="Pfam" id="PF00581">
    <property type="entry name" value="Rhodanese"/>
    <property type="match status" value="1"/>
</dbReference>
<evidence type="ECO:0000259" key="1">
    <source>
        <dbReference type="PROSITE" id="PS50206"/>
    </source>
</evidence>
<dbReference type="PROSITE" id="PS50206">
    <property type="entry name" value="RHODANESE_3"/>
    <property type="match status" value="1"/>
</dbReference>
<dbReference type="SUPFAM" id="SSF52821">
    <property type="entry name" value="Rhodanese/Cell cycle control phosphatase"/>
    <property type="match status" value="1"/>
</dbReference>
<dbReference type="InterPro" id="IPR022111">
    <property type="entry name" value="Rhodanese_C"/>
</dbReference>